<organism evidence="1 2">
    <name type="scientific">Rhodococcus jostii (strain RHA1)</name>
    <dbReference type="NCBI Taxonomy" id="101510"/>
    <lineage>
        <taxon>Bacteria</taxon>
        <taxon>Bacillati</taxon>
        <taxon>Actinomycetota</taxon>
        <taxon>Actinomycetes</taxon>
        <taxon>Mycobacteriales</taxon>
        <taxon>Nocardiaceae</taxon>
        <taxon>Rhodococcus</taxon>
    </lineage>
</organism>
<dbReference type="HOGENOM" id="CLU_082760_3_2_11"/>
<evidence type="ECO:0000313" key="2">
    <source>
        <dbReference type="Proteomes" id="UP000008710"/>
    </source>
</evidence>
<dbReference type="Proteomes" id="UP000008710">
    <property type="component" value="Chromosome"/>
</dbReference>
<dbReference type="PANTHER" id="PTHR34846:SF11">
    <property type="entry name" value="4-CARBOXYMUCONOLACTONE DECARBOXYLASE FAMILY PROTEIN (AFU_ORTHOLOGUE AFUA_6G11590)"/>
    <property type="match status" value="1"/>
</dbReference>
<dbReference type="SUPFAM" id="SSF69118">
    <property type="entry name" value="AhpD-like"/>
    <property type="match status" value="1"/>
</dbReference>
<dbReference type="InterPro" id="IPR029032">
    <property type="entry name" value="AhpD-like"/>
</dbReference>
<gene>
    <name evidence="1" type="ordered locus">RHA1_ro04912</name>
</gene>
<sequence>MAQGWRIREYSGIGSSIWRESSGRIATVRGAIRCRRRATAPGAAYSDSSPRLPAPKSLKDGTYMADSRIASLAPAELDVEQKALYDSIVTGPRAQGPQLFALQDDHGRLNGPFGLMLHVPGLGFALQELGSALRYRTAMTARIREIAILAVAAATESEFERYAHERVGHAVGLSDEEMTALRGGDFGSEDATEQAAYDVCRHLLEGTNTLGDEEFRRFEARLGSSALLELVVLVGYYRTLSQMMNVFDVGAPAGLGDE</sequence>
<evidence type="ECO:0000313" key="1">
    <source>
        <dbReference type="EMBL" id="ABG96693.1"/>
    </source>
</evidence>
<name>Q0S6Z3_RHOJR</name>
<dbReference type="KEGG" id="rha:RHA1_ro04912"/>
<dbReference type="eggNOG" id="COG2128">
    <property type="taxonomic scope" value="Bacteria"/>
</dbReference>
<dbReference type="PANTHER" id="PTHR34846">
    <property type="entry name" value="4-CARBOXYMUCONOLACTONE DECARBOXYLASE FAMILY PROTEIN (AFU_ORTHOLOGUE AFUA_6G11590)"/>
    <property type="match status" value="1"/>
</dbReference>
<protein>
    <recommendedName>
        <fullName evidence="3">4-carboxymuconolactone decarboxylase</fullName>
    </recommendedName>
</protein>
<evidence type="ECO:0008006" key="3">
    <source>
        <dbReference type="Google" id="ProtNLM"/>
    </source>
</evidence>
<accession>Q0S6Z3</accession>
<dbReference type="AlphaFoldDB" id="Q0S6Z3"/>
<dbReference type="Gene3D" id="1.20.1290.10">
    <property type="entry name" value="AhpD-like"/>
    <property type="match status" value="1"/>
</dbReference>
<reference evidence="2" key="1">
    <citation type="journal article" date="2006" name="Proc. Natl. Acad. Sci. U.S.A.">
        <title>The complete genome of Rhodococcus sp. RHA1 provides insights into a catabolic powerhouse.</title>
        <authorList>
            <person name="McLeod M.P."/>
            <person name="Warren R.L."/>
            <person name="Hsiao W.W.L."/>
            <person name="Araki N."/>
            <person name="Myhre M."/>
            <person name="Fernandes C."/>
            <person name="Miyazawa D."/>
            <person name="Wong W."/>
            <person name="Lillquist A.L."/>
            <person name="Wang D."/>
            <person name="Dosanjh M."/>
            <person name="Hara H."/>
            <person name="Petrescu A."/>
            <person name="Morin R.D."/>
            <person name="Yang G."/>
            <person name="Stott J.M."/>
            <person name="Schein J.E."/>
            <person name="Shin H."/>
            <person name="Smailus D."/>
            <person name="Siddiqui A.S."/>
            <person name="Marra M.A."/>
            <person name="Jones S.J.M."/>
            <person name="Holt R."/>
            <person name="Brinkman F.S.L."/>
            <person name="Miyauchi K."/>
            <person name="Fukuda M."/>
            <person name="Davies J.E."/>
            <person name="Mohn W.W."/>
            <person name="Eltis L.D."/>
        </authorList>
    </citation>
    <scope>NUCLEOTIDE SEQUENCE [LARGE SCALE GENOMIC DNA]</scope>
    <source>
        <strain evidence="2">RHA1</strain>
    </source>
</reference>
<dbReference type="EMBL" id="CP000431">
    <property type="protein sequence ID" value="ABG96693.1"/>
    <property type="molecule type" value="Genomic_DNA"/>
</dbReference>
<proteinExistence type="predicted"/>